<comment type="caution">
    <text evidence="15">The sequence shown here is derived from an EMBL/GenBank/DDBJ whole genome shotgun (WGS) entry which is preliminary data.</text>
</comment>
<comment type="cofactor">
    <cofactor evidence="2">
        <name>Zn(2+)</name>
        <dbReference type="ChEBI" id="CHEBI:29105"/>
    </cofactor>
</comment>
<dbReference type="GO" id="GO:0042597">
    <property type="term" value="C:periplasmic space"/>
    <property type="evidence" value="ECO:0007669"/>
    <property type="project" value="UniProtKB-SubCell"/>
</dbReference>
<dbReference type="GO" id="GO:0046677">
    <property type="term" value="P:response to antibiotic"/>
    <property type="evidence" value="ECO:0007669"/>
    <property type="project" value="UniProtKB-KW"/>
</dbReference>
<dbReference type="Gene3D" id="3.60.15.10">
    <property type="entry name" value="Ribonuclease Z/Hydroxyacylglutathione hydrolase-like"/>
    <property type="match status" value="1"/>
</dbReference>
<feature type="coiled-coil region" evidence="13">
    <location>
        <begin position="226"/>
        <end position="253"/>
    </location>
</feature>
<dbReference type="RefSeq" id="WP_120187159.1">
    <property type="nucleotide sequence ID" value="NZ_RAQM01000009.1"/>
</dbReference>
<dbReference type="InterPro" id="IPR050855">
    <property type="entry name" value="NDM-1-like"/>
</dbReference>
<dbReference type="EC" id="3.5.2.6" evidence="6"/>
<dbReference type="EMBL" id="RAQM01000009">
    <property type="protein sequence ID" value="RKF03644.1"/>
    <property type="molecule type" value="Genomic_DNA"/>
</dbReference>
<dbReference type="Proteomes" id="UP000285780">
    <property type="component" value="Unassembled WGS sequence"/>
</dbReference>
<dbReference type="Pfam" id="PF00753">
    <property type="entry name" value="Lactamase_B"/>
    <property type="match status" value="1"/>
</dbReference>
<protein>
    <recommendedName>
        <fullName evidence="6">beta-lactamase</fullName>
        <ecNumber evidence="6">3.5.2.6</ecNumber>
    </recommendedName>
</protein>
<dbReference type="PANTHER" id="PTHR42951:SF4">
    <property type="entry name" value="ACYL-COENZYME A THIOESTERASE MBLAC2"/>
    <property type="match status" value="1"/>
</dbReference>
<keyword evidence="11" id="KW-0862">Zinc</keyword>
<dbReference type="InterPro" id="IPR001279">
    <property type="entry name" value="Metallo-B-lactamas"/>
</dbReference>
<evidence type="ECO:0000256" key="4">
    <source>
        <dbReference type="ARBA" id="ARBA00005250"/>
    </source>
</evidence>
<keyword evidence="7" id="KW-0479">Metal-binding</keyword>
<dbReference type="SUPFAM" id="SSF56281">
    <property type="entry name" value="Metallo-hydrolase/oxidoreductase"/>
    <property type="match status" value="1"/>
</dbReference>
<comment type="catalytic activity">
    <reaction evidence="1">
        <text>a beta-lactam + H2O = a substituted beta-amino acid</text>
        <dbReference type="Rhea" id="RHEA:20401"/>
        <dbReference type="ChEBI" id="CHEBI:15377"/>
        <dbReference type="ChEBI" id="CHEBI:35627"/>
        <dbReference type="ChEBI" id="CHEBI:140347"/>
        <dbReference type="EC" id="3.5.2.6"/>
    </reaction>
</comment>
<dbReference type="InterPro" id="IPR036866">
    <property type="entry name" value="RibonucZ/Hydroxyglut_hydro"/>
</dbReference>
<evidence type="ECO:0000256" key="11">
    <source>
        <dbReference type="ARBA" id="ARBA00022833"/>
    </source>
</evidence>
<evidence type="ECO:0000256" key="2">
    <source>
        <dbReference type="ARBA" id="ARBA00001947"/>
    </source>
</evidence>
<dbReference type="GO" id="GO:0017001">
    <property type="term" value="P:antibiotic catabolic process"/>
    <property type="evidence" value="ECO:0007669"/>
    <property type="project" value="InterPro"/>
</dbReference>
<dbReference type="InterPro" id="IPR001018">
    <property type="entry name" value="Beta-lactamase_class-B_CS"/>
</dbReference>
<dbReference type="PANTHER" id="PTHR42951">
    <property type="entry name" value="METALLO-BETA-LACTAMASE DOMAIN-CONTAINING"/>
    <property type="match status" value="1"/>
</dbReference>
<dbReference type="AlphaFoldDB" id="A0A420E0L0"/>
<keyword evidence="8" id="KW-0732">Signal</keyword>
<evidence type="ECO:0000259" key="14">
    <source>
        <dbReference type="SMART" id="SM00849"/>
    </source>
</evidence>
<dbReference type="GO" id="GO:0008270">
    <property type="term" value="F:zinc ion binding"/>
    <property type="evidence" value="ECO:0007669"/>
    <property type="project" value="InterPro"/>
</dbReference>
<evidence type="ECO:0000256" key="12">
    <source>
        <dbReference type="ARBA" id="ARBA00023251"/>
    </source>
</evidence>
<evidence type="ECO:0000256" key="1">
    <source>
        <dbReference type="ARBA" id="ARBA00001526"/>
    </source>
</evidence>
<dbReference type="CDD" id="cd16282">
    <property type="entry name" value="metallo-hydrolase-like_MBL-fold"/>
    <property type="match status" value="1"/>
</dbReference>
<evidence type="ECO:0000256" key="13">
    <source>
        <dbReference type="SAM" id="Coils"/>
    </source>
</evidence>
<keyword evidence="9" id="KW-0574">Periplasm</keyword>
<gene>
    <name evidence="15" type="ORF">C8N26_2035</name>
</gene>
<keyword evidence="13" id="KW-0175">Coiled coil</keyword>
<comment type="subcellular location">
    <subcellularLocation>
        <location evidence="3">Periplasm</location>
    </subcellularLocation>
</comment>
<dbReference type="SMART" id="SM00849">
    <property type="entry name" value="Lactamase_B"/>
    <property type="match status" value="1"/>
</dbReference>
<evidence type="ECO:0000256" key="8">
    <source>
        <dbReference type="ARBA" id="ARBA00022729"/>
    </source>
</evidence>
<evidence type="ECO:0000313" key="15">
    <source>
        <dbReference type="EMBL" id="RKF03644.1"/>
    </source>
</evidence>
<evidence type="ECO:0000256" key="5">
    <source>
        <dbReference type="ARBA" id="ARBA00011245"/>
    </source>
</evidence>
<keyword evidence="12" id="KW-0046">Antibiotic resistance</keyword>
<organism evidence="15 16">
    <name type="scientific">Tenacibaculum lutimaris</name>
    <dbReference type="NCBI Taxonomy" id="285258"/>
    <lineage>
        <taxon>Bacteria</taxon>
        <taxon>Pseudomonadati</taxon>
        <taxon>Bacteroidota</taxon>
        <taxon>Flavobacteriia</taxon>
        <taxon>Flavobacteriales</taxon>
        <taxon>Flavobacteriaceae</taxon>
        <taxon>Tenacibaculum</taxon>
    </lineage>
</organism>
<comment type="subunit">
    <text evidence="5">Monomer.</text>
</comment>
<reference evidence="15 16" key="1">
    <citation type="submission" date="2018-09" db="EMBL/GenBank/DDBJ databases">
        <title>Genomic Encyclopedia of Archaeal and Bacterial Type Strains, Phase II (KMG-II): from individual species to whole genera.</title>
        <authorList>
            <person name="Goeker M."/>
        </authorList>
    </citation>
    <scope>NUCLEOTIDE SEQUENCE [LARGE SCALE GENOMIC DNA]</scope>
    <source>
        <strain evidence="15 16">DSM 16505</strain>
    </source>
</reference>
<dbReference type="PROSITE" id="PS00743">
    <property type="entry name" value="BETA_LACTAMASE_B_1"/>
    <property type="match status" value="1"/>
</dbReference>
<evidence type="ECO:0000313" key="16">
    <source>
        <dbReference type="Proteomes" id="UP000285780"/>
    </source>
</evidence>
<sequence>MKALQLIFIIFFFSSLNLTSQEKEVKITVEKLTDRVYVLKGQGGNIGLFIGDDCVFMIDDQFAPLSKKIQAAIKTITDKPVTYLINTHWHGDHTGGNANFQKEGAIIVSHENVRKRMSVDQIVRGEKRLASPEEALPVITFSEDMQFYMNKEPILITHVHNAHTDGDVLVYFVNSNVLHVGDAYFQGKFPYIDIDSGGSIDGYIKGIKTIMRITDTTTKIIPGHGKVTTKEELKEYLEMLEDLKTQIFKEIEKGASLKDVKNNAKITEKYKGYNGWITEDKIKEAIYKSLKIK</sequence>
<name>A0A420E0L0_9FLAO</name>
<accession>A0A420E0L0</accession>
<evidence type="ECO:0000256" key="3">
    <source>
        <dbReference type="ARBA" id="ARBA00004418"/>
    </source>
</evidence>
<evidence type="ECO:0000256" key="10">
    <source>
        <dbReference type="ARBA" id="ARBA00022801"/>
    </source>
</evidence>
<keyword evidence="10 15" id="KW-0378">Hydrolase</keyword>
<comment type="similarity">
    <text evidence="4">Belongs to the metallo-beta-lactamase superfamily. Class-B beta-lactamase family.</text>
</comment>
<feature type="domain" description="Metallo-beta-lactamase" evidence="14">
    <location>
        <begin position="43"/>
        <end position="224"/>
    </location>
</feature>
<evidence type="ECO:0000256" key="7">
    <source>
        <dbReference type="ARBA" id="ARBA00022723"/>
    </source>
</evidence>
<evidence type="ECO:0000256" key="6">
    <source>
        <dbReference type="ARBA" id="ARBA00012865"/>
    </source>
</evidence>
<dbReference type="GO" id="GO:0008800">
    <property type="term" value="F:beta-lactamase activity"/>
    <property type="evidence" value="ECO:0007669"/>
    <property type="project" value="UniProtKB-EC"/>
</dbReference>
<proteinExistence type="inferred from homology"/>
<keyword evidence="16" id="KW-1185">Reference proteome</keyword>
<evidence type="ECO:0000256" key="9">
    <source>
        <dbReference type="ARBA" id="ARBA00022764"/>
    </source>
</evidence>